<evidence type="ECO:0000313" key="4">
    <source>
        <dbReference type="Proteomes" id="UP000663842"/>
    </source>
</evidence>
<proteinExistence type="predicted"/>
<evidence type="ECO:0000313" key="2">
    <source>
        <dbReference type="EMBL" id="CAF2268586.1"/>
    </source>
</evidence>
<evidence type="ECO:0000313" key="3">
    <source>
        <dbReference type="EMBL" id="CAF4427013.1"/>
    </source>
</evidence>
<feature type="compositionally biased region" description="Low complexity" evidence="1">
    <location>
        <begin position="1"/>
        <end position="30"/>
    </location>
</feature>
<dbReference type="EMBL" id="CAJNRG010019083">
    <property type="protein sequence ID" value="CAF2268586.1"/>
    <property type="molecule type" value="Genomic_DNA"/>
</dbReference>
<evidence type="ECO:0000256" key="1">
    <source>
        <dbReference type="SAM" id="MobiDB-lite"/>
    </source>
</evidence>
<comment type="caution">
    <text evidence="3">The sequence shown here is derived from an EMBL/GenBank/DDBJ whole genome shotgun (WGS) entry which is preliminary data.</text>
</comment>
<name>A0A820QYY8_9BILA</name>
<gene>
    <name evidence="3" type="ORF">UXM345_LOCUS38894</name>
    <name evidence="2" type="ORF">XDN619_LOCUS36912</name>
</gene>
<sequence length="82" mass="8993">QESSALSSQESSALSSQESSALSSQESSALGQYISDKEDNNLQCQEGEISVLNESLKLLDELPLVKRKLRLSSYIPEKKTCK</sequence>
<protein>
    <submittedName>
        <fullName evidence="3">Uncharacterized protein</fullName>
    </submittedName>
</protein>
<accession>A0A820QYY8</accession>
<feature type="non-terminal residue" evidence="3">
    <location>
        <position position="1"/>
    </location>
</feature>
<dbReference type="Proteomes" id="UP000663842">
    <property type="component" value="Unassembled WGS sequence"/>
</dbReference>
<dbReference type="Proteomes" id="UP000663887">
    <property type="component" value="Unassembled WGS sequence"/>
</dbReference>
<organism evidence="3 4">
    <name type="scientific">Rotaria magnacalcarata</name>
    <dbReference type="NCBI Taxonomy" id="392030"/>
    <lineage>
        <taxon>Eukaryota</taxon>
        <taxon>Metazoa</taxon>
        <taxon>Spiralia</taxon>
        <taxon>Gnathifera</taxon>
        <taxon>Rotifera</taxon>
        <taxon>Eurotatoria</taxon>
        <taxon>Bdelloidea</taxon>
        <taxon>Philodinida</taxon>
        <taxon>Philodinidae</taxon>
        <taxon>Rotaria</taxon>
    </lineage>
</organism>
<reference evidence="3" key="1">
    <citation type="submission" date="2021-02" db="EMBL/GenBank/DDBJ databases">
        <authorList>
            <person name="Nowell W R."/>
        </authorList>
    </citation>
    <scope>NUCLEOTIDE SEQUENCE</scope>
</reference>
<dbReference type="EMBL" id="CAJOBF010033588">
    <property type="protein sequence ID" value="CAF4427013.1"/>
    <property type="molecule type" value="Genomic_DNA"/>
</dbReference>
<dbReference type="AlphaFoldDB" id="A0A820QYY8"/>
<feature type="region of interest" description="Disordered" evidence="1">
    <location>
        <begin position="1"/>
        <end position="34"/>
    </location>
</feature>